<keyword evidence="1" id="KW-0472">Membrane</keyword>
<sequence>MRALKLACLALYGLALAALAGIWTGTGAVAVRDLALVILAAHAVETGVAFRFVRRYRGALALSVLLALLFGLLHIVPLARQSART</sequence>
<accession>A0ABT1ZRX7</accession>
<feature type="transmembrane region" description="Helical" evidence="1">
    <location>
        <begin position="60"/>
        <end position="79"/>
    </location>
</feature>
<evidence type="ECO:0000256" key="1">
    <source>
        <dbReference type="SAM" id="Phobius"/>
    </source>
</evidence>
<protein>
    <recommendedName>
        <fullName evidence="5">DUF1145 domain-containing protein</fullName>
    </recommendedName>
</protein>
<gene>
    <name evidence="3" type="ORF">NX784_13780</name>
</gene>
<dbReference type="Proteomes" id="UP001204151">
    <property type="component" value="Unassembled WGS sequence"/>
</dbReference>
<feature type="transmembrane region" description="Helical" evidence="1">
    <location>
        <begin position="34"/>
        <end position="53"/>
    </location>
</feature>
<feature type="signal peptide" evidence="2">
    <location>
        <begin position="1"/>
        <end position="20"/>
    </location>
</feature>
<feature type="chain" id="PRO_5045995915" description="DUF1145 domain-containing protein" evidence="2">
    <location>
        <begin position="21"/>
        <end position="85"/>
    </location>
</feature>
<keyword evidence="1" id="KW-1133">Transmembrane helix</keyword>
<proteinExistence type="predicted"/>
<evidence type="ECO:0000313" key="4">
    <source>
        <dbReference type="Proteomes" id="UP001204151"/>
    </source>
</evidence>
<organism evidence="3 4">
    <name type="scientific">Massilia pinisoli</name>
    <dbReference type="NCBI Taxonomy" id="1772194"/>
    <lineage>
        <taxon>Bacteria</taxon>
        <taxon>Pseudomonadati</taxon>
        <taxon>Pseudomonadota</taxon>
        <taxon>Betaproteobacteria</taxon>
        <taxon>Burkholderiales</taxon>
        <taxon>Oxalobacteraceae</taxon>
        <taxon>Telluria group</taxon>
        <taxon>Massilia</taxon>
    </lineage>
</organism>
<dbReference type="EMBL" id="JANUGW010000009">
    <property type="protein sequence ID" value="MCS0582666.1"/>
    <property type="molecule type" value="Genomic_DNA"/>
</dbReference>
<comment type="caution">
    <text evidence="3">The sequence shown here is derived from an EMBL/GenBank/DDBJ whole genome shotgun (WGS) entry which is preliminary data.</text>
</comment>
<evidence type="ECO:0008006" key="5">
    <source>
        <dbReference type="Google" id="ProtNLM"/>
    </source>
</evidence>
<evidence type="ECO:0000313" key="3">
    <source>
        <dbReference type="EMBL" id="MCS0582666.1"/>
    </source>
</evidence>
<keyword evidence="1" id="KW-0812">Transmembrane</keyword>
<evidence type="ECO:0000256" key="2">
    <source>
        <dbReference type="SAM" id="SignalP"/>
    </source>
</evidence>
<keyword evidence="2" id="KW-0732">Signal</keyword>
<keyword evidence="4" id="KW-1185">Reference proteome</keyword>
<reference evidence="3 4" key="1">
    <citation type="submission" date="2022-08" db="EMBL/GenBank/DDBJ databases">
        <title>Reclassification of Massilia species as members of the genera Telluria, Duganella, Pseudoduganella, Mokoshia gen. nov. and Zemynaea gen. nov. using orthogonal and non-orthogonal genome-based approaches.</title>
        <authorList>
            <person name="Bowman J.P."/>
        </authorList>
    </citation>
    <scope>NUCLEOTIDE SEQUENCE [LARGE SCALE GENOMIC DNA]</scope>
    <source>
        <strain evidence="3 4">JCM 31316</strain>
    </source>
</reference>
<dbReference type="RefSeq" id="WP_258817249.1">
    <property type="nucleotide sequence ID" value="NZ_JANUGW010000009.1"/>
</dbReference>
<name>A0ABT1ZRX7_9BURK</name>